<accession>A0AC35FUL4</accession>
<evidence type="ECO:0000313" key="1">
    <source>
        <dbReference type="Proteomes" id="UP000887580"/>
    </source>
</evidence>
<name>A0AC35FUL4_9BILA</name>
<evidence type="ECO:0000313" key="2">
    <source>
        <dbReference type="WBParaSite" id="PS1159_v2.g20520.t1"/>
    </source>
</evidence>
<dbReference type="WBParaSite" id="PS1159_v2.g20520.t1">
    <property type="protein sequence ID" value="PS1159_v2.g20520.t1"/>
    <property type="gene ID" value="PS1159_v2.g20520"/>
</dbReference>
<sequence>MSLSSPAFLARCAVTKHASGLQVGEIFVVEPFNESHSLFYGRSLNGETFNEKFEKGDFDKLDLPSGKYVISMGEYESIQPGHLSFMQFTLLNVEEDIDENWMKGYVTLDSGKKLGKCGLFPKSIVIELPVIEQPKTQVGLVIETLIPQIEGEIALSKDECVHILDTTNDWYTVQTSNGAIGKCPKTFLKIIAEGSIEEPATNPEPYCTALYDFSAEHESECSFIVGDILKLYRWIDGDWLEGENQRTGKYGFIPANFVQIIVPPRGMEQQITGESIKSKNAEELSTIGIATVLYAFEARYGDELSVDAGTSIKVLGIQGDWVKCWNPETDEIGIIPRGYLRVFQDYGEDESGINSHATVSLISNFSELESPSVTEKEKPWITFDAEKSLTTSSSVPSFIQETQDVEHNNRMPPARPPPPKFHTPSFPTDNGLQLRKIQHPVQRTAPSRPKSMTKITTVSPGDDDKGAEGWEARRTKVLEEIIQSETSYLFDLTAWEDAIENNPGLPEKKKKVILHGYNLLKYLSRTLTTALAAEQAKPVCDQELGLRFMELKEVFYKTYGQYFRSAEEISELIVKGDVQIQKALQDSVNVLRSKGSNVFDVPTALSRPIQRCLRYPLYIGEIVKNTPLTHADHPKLMEALRQMGQLATKMNESKRRKELTKKYSKMAVEQRESGFFNRLSKFNFHSLIKKSSRLQYRISSKIGFSTAYHDEEFNQMLKTLNEVQQRFCHLIYQMTVYKNRIVRLAKKYVEMNTVDRAITTSAAVSQFEHNSLIRRLLIYAEEMEREIIDFCNSAHDLIKRDYTFIVHKRNDKLADWEMAVRSKKPQEVIDMRRCEFQALNNQLKLVIPKETDKLIDGLLKYVRKIRQADTIFFKRVKTWVEQFSNSSLIDFQKYVDPRNQRLHQIENTLRTKNPKINARLMEKETEFQKRPIALPDPDNCIQPPLMYDKPILGRSQTQAERESLIRTCRALGLHDSLCKVTTDYSSKDGKFILKKGDIIRERYQKSNHSLVENGLATYSIPTNIYEKVKDPFSPVLANPLIINENESKEETTEKNMQILFNQKEKKDNHEGVKFRKEESRQKCFEISENVVSKLAAQKYQSSNNRDTVNWLQYDDKIVDLPSFEDYNCTVPAPAEALKTWTTFENDIDTPRAVIPPQTIFGNLSNPIPMEPQPLPSSVTHFTNNESITSRRAPPPPPPEIAASPSNPFKNNDFLNLSQSLPSQYSLQKLSIRHSEPDPLSKLVQDEIERTRQSTGASRNQNISPLLPPAPSGPPPAPPRFSADSSLPSIENGLIPPPPRPSHLFPNSHDLISQKSQYAASQRNNEKINANELVISQYDFTPDDETVQLKIFEGELLLVIKPYDDANNSEWWLVKNQKNQTGYVPSSYLSKKI</sequence>
<dbReference type="Proteomes" id="UP000887580">
    <property type="component" value="Unplaced"/>
</dbReference>
<proteinExistence type="predicted"/>
<organism evidence="1 2">
    <name type="scientific">Panagrolaimus sp. PS1159</name>
    <dbReference type="NCBI Taxonomy" id="55785"/>
    <lineage>
        <taxon>Eukaryota</taxon>
        <taxon>Metazoa</taxon>
        <taxon>Ecdysozoa</taxon>
        <taxon>Nematoda</taxon>
        <taxon>Chromadorea</taxon>
        <taxon>Rhabditida</taxon>
        <taxon>Tylenchina</taxon>
        <taxon>Panagrolaimomorpha</taxon>
        <taxon>Panagrolaimoidea</taxon>
        <taxon>Panagrolaimidae</taxon>
        <taxon>Panagrolaimus</taxon>
    </lineage>
</organism>
<reference evidence="2" key="1">
    <citation type="submission" date="2022-11" db="UniProtKB">
        <authorList>
            <consortium name="WormBaseParasite"/>
        </authorList>
    </citation>
    <scope>IDENTIFICATION</scope>
</reference>
<protein>
    <submittedName>
        <fullName evidence="2">Dynamin-binding protein</fullName>
    </submittedName>
</protein>